<dbReference type="Proteomes" id="UP000002407">
    <property type="component" value="Chromosome"/>
</dbReference>
<accession>A7I0B5</accession>
<dbReference type="HOGENOM" id="CLU_143414_0_0_7"/>
<dbReference type="OrthoDB" id="5340209at2"/>
<dbReference type="KEGG" id="cha:CHAB381_0354"/>
<evidence type="ECO:0008006" key="3">
    <source>
        <dbReference type="Google" id="ProtNLM"/>
    </source>
</evidence>
<name>A7I0B5_CAMHC</name>
<evidence type="ECO:0000313" key="2">
    <source>
        <dbReference type="Proteomes" id="UP000002407"/>
    </source>
</evidence>
<reference evidence="2" key="1">
    <citation type="submission" date="2007-07" db="EMBL/GenBank/DDBJ databases">
        <title>Complete genome sequence of Campylobacter hominis ATCC BAA-381, a commensal isolated from the human gastrointestinal tract.</title>
        <authorList>
            <person name="Fouts D.E."/>
            <person name="Mongodin E.F."/>
            <person name="Puiu D."/>
            <person name="Sebastian Y."/>
            <person name="Miller W.G."/>
            <person name="Mandrell R.E."/>
            <person name="Nelson K.E."/>
        </authorList>
    </citation>
    <scope>NUCLEOTIDE SEQUENCE [LARGE SCALE GENOMIC DNA]</scope>
    <source>
        <strain evidence="2">ATCC BAA-381 / LMG 19568 / NCTC 13146 / CH001A</strain>
    </source>
</reference>
<dbReference type="eggNOG" id="ENOG5033GZK">
    <property type="taxonomic scope" value="Bacteria"/>
</dbReference>
<keyword evidence="2" id="KW-1185">Reference proteome</keyword>
<gene>
    <name evidence="1" type="ordered locus">CHAB381_0354</name>
</gene>
<protein>
    <recommendedName>
        <fullName evidence="3">YtxH domain-containing protein</fullName>
    </recommendedName>
</protein>
<evidence type="ECO:0000313" key="1">
    <source>
        <dbReference type="EMBL" id="ABS51342.1"/>
    </source>
</evidence>
<proteinExistence type="predicted"/>
<dbReference type="STRING" id="360107.CHAB381_0354"/>
<organism evidence="1 2">
    <name type="scientific">Campylobacter hominis (strain ATCC BAA-381 / DSM 21671 / CCUG 45161 / LMG 19568 / NCTC 13146 / CH001A)</name>
    <dbReference type="NCBI Taxonomy" id="360107"/>
    <lineage>
        <taxon>Bacteria</taxon>
        <taxon>Pseudomonadati</taxon>
        <taxon>Campylobacterota</taxon>
        <taxon>Epsilonproteobacteria</taxon>
        <taxon>Campylobacterales</taxon>
        <taxon>Campylobacteraceae</taxon>
        <taxon>Campylobacter</taxon>
    </lineage>
</organism>
<dbReference type="EMBL" id="CP000776">
    <property type="protein sequence ID" value="ABS51342.1"/>
    <property type="molecule type" value="Genomic_DNA"/>
</dbReference>
<sequence>MSNQKIDEIVEKIGKEEFECIKSYIEKSMQNNRNTEKNLNFNSKNSLLNSIFGGDFLGTNKGELLKGIAIGAGMTYLLTNENAQKTLFGIFAKLQNMLNVGFEEMKERFEDAKAELEDIQ</sequence>
<dbReference type="AlphaFoldDB" id="A7I0B5"/>
<dbReference type="RefSeq" id="WP_012108238.1">
    <property type="nucleotide sequence ID" value="NC_009714.1"/>
</dbReference>